<dbReference type="EMBL" id="JAUSUD010000009">
    <property type="protein sequence ID" value="MDQ0231062.1"/>
    <property type="molecule type" value="Genomic_DNA"/>
</dbReference>
<evidence type="ECO:0000313" key="2">
    <source>
        <dbReference type="EMBL" id="MDQ0231062.1"/>
    </source>
</evidence>
<dbReference type="InterPro" id="IPR029016">
    <property type="entry name" value="GAF-like_dom_sf"/>
</dbReference>
<dbReference type="PROSITE" id="PS50887">
    <property type="entry name" value="GGDEF"/>
    <property type="match status" value="1"/>
</dbReference>
<dbReference type="PANTHER" id="PTHR45138">
    <property type="entry name" value="REGULATORY COMPONENTS OF SENSORY TRANSDUCTION SYSTEM"/>
    <property type="match status" value="1"/>
</dbReference>
<dbReference type="InterPro" id="IPR000160">
    <property type="entry name" value="GGDEF_dom"/>
</dbReference>
<evidence type="ECO:0000313" key="3">
    <source>
        <dbReference type="Proteomes" id="UP001234495"/>
    </source>
</evidence>
<name>A0ABT9ZFM1_9BACI</name>
<dbReference type="SMART" id="SM00267">
    <property type="entry name" value="GGDEF"/>
    <property type="match status" value="1"/>
</dbReference>
<dbReference type="CDD" id="cd01949">
    <property type="entry name" value="GGDEF"/>
    <property type="match status" value="1"/>
</dbReference>
<dbReference type="RefSeq" id="WP_307341401.1">
    <property type="nucleotide sequence ID" value="NZ_JAUSUD010000009.1"/>
</dbReference>
<dbReference type="InterPro" id="IPR029787">
    <property type="entry name" value="Nucleotide_cyclase"/>
</dbReference>
<evidence type="ECO:0000259" key="1">
    <source>
        <dbReference type="PROSITE" id="PS50887"/>
    </source>
</evidence>
<dbReference type="Gene3D" id="3.30.70.270">
    <property type="match status" value="1"/>
</dbReference>
<reference evidence="2 3" key="1">
    <citation type="submission" date="2023-07" db="EMBL/GenBank/DDBJ databases">
        <title>Genomic Encyclopedia of Type Strains, Phase IV (KMG-IV): sequencing the most valuable type-strain genomes for metagenomic binning, comparative biology and taxonomic classification.</title>
        <authorList>
            <person name="Goeker M."/>
        </authorList>
    </citation>
    <scope>NUCLEOTIDE SEQUENCE [LARGE SCALE GENOMIC DNA]</scope>
    <source>
        <strain evidence="2 3">DSM 29005</strain>
    </source>
</reference>
<dbReference type="NCBIfam" id="TIGR00254">
    <property type="entry name" value="GGDEF"/>
    <property type="match status" value="1"/>
</dbReference>
<comment type="caution">
    <text evidence="2">The sequence shown here is derived from an EMBL/GenBank/DDBJ whole genome shotgun (WGS) entry which is preliminary data.</text>
</comment>
<organism evidence="2 3">
    <name type="scientific">Metabacillus malikii</name>
    <dbReference type="NCBI Taxonomy" id="1504265"/>
    <lineage>
        <taxon>Bacteria</taxon>
        <taxon>Bacillati</taxon>
        <taxon>Bacillota</taxon>
        <taxon>Bacilli</taxon>
        <taxon>Bacillales</taxon>
        <taxon>Bacillaceae</taxon>
        <taxon>Metabacillus</taxon>
    </lineage>
</organism>
<dbReference type="Gene3D" id="3.30.450.40">
    <property type="match status" value="2"/>
</dbReference>
<keyword evidence="3" id="KW-1185">Reference proteome</keyword>
<gene>
    <name evidence="2" type="ORF">J2S19_002323</name>
</gene>
<dbReference type="InterPro" id="IPR050469">
    <property type="entry name" value="Diguanylate_Cyclase"/>
</dbReference>
<dbReference type="Pfam" id="PF00990">
    <property type="entry name" value="GGDEF"/>
    <property type="match status" value="1"/>
</dbReference>
<dbReference type="SUPFAM" id="SSF55073">
    <property type="entry name" value="Nucleotide cyclase"/>
    <property type="match status" value="1"/>
</dbReference>
<protein>
    <submittedName>
        <fullName evidence="2">Diguanylate cyclase (GGDEF)-like protein</fullName>
    </submittedName>
</protein>
<dbReference type="Proteomes" id="UP001234495">
    <property type="component" value="Unassembled WGS sequence"/>
</dbReference>
<feature type="domain" description="GGDEF" evidence="1">
    <location>
        <begin position="470"/>
        <end position="598"/>
    </location>
</feature>
<accession>A0ABT9ZFM1</accession>
<dbReference type="InterPro" id="IPR043128">
    <property type="entry name" value="Rev_trsase/Diguanyl_cyclase"/>
</dbReference>
<proteinExistence type="predicted"/>
<dbReference type="PANTHER" id="PTHR45138:SF9">
    <property type="entry name" value="DIGUANYLATE CYCLASE DGCM-RELATED"/>
    <property type="match status" value="1"/>
</dbReference>
<sequence>MDDQTVVIKLKSRFFEYLSQHYQSSTFDIVDNLIDIIKQELCVSHAVFYFYDEQNDRLTPHKDVTINSLRSLPKEVQDQKFYQIQNEVILPIIQGDRIFGLVSVKDLDVANYTVSGQDEIVKACTSFYTTGMRNIKSTHKELKFEQLYRITEKFHSFMNRDDVLIELINTLRGMYASYTFYLFLSHDNEANNDLPIKNLGYDEQQGNEMAMKAYVTGDAQVSELNDSKLTILYTPLKGKQGVYGVLQVVASQDHELPENRSFITLLAHTAGNALENAQLYEQSKRLIKDLQLINETSHRLNKNLRLTDNMTYMTTRIVESFDANEAGFFYFDKNDEINIFPGSTKLFESDDVTTYVQYVKEKIGQDLEGIFIGDLSAHIQDAKFQSLMAVPMIQSGSLKGCALVLHESKYHFTFDMYKLLQSLIHHSALALTNSLLREELEMLVNLDHLTQLYSRKYMNECIEKSMKVDRQGTYLLMDIDDFKKINDTYGHQIGDKILVQVANIIKNNIREKDIGARWGGEELAIYLPQVELKIGKAIAERIVNRVRENTDPMVTISCGVSYWDATSHHISYNQLFSQADQALYQAKNNGKNHVVVEL</sequence>
<dbReference type="SUPFAM" id="SSF55781">
    <property type="entry name" value="GAF domain-like"/>
    <property type="match status" value="2"/>
</dbReference>